<protein>
    <submittedName>
        <fullName evidence="1">Uncharacterized protein</fullName>
    </submittedName>
</protein>
<dbReference type="EMBL" id="OGTW01000132">
    <property type="protein sequence ID" value="SPB29357.1"/>
    <property type="molecule type" value="Genomic_DNA"/>
</dbReference>
<organism evidence="1">
    <name type="scientific">Lactococcus lactis</name>
    <dbReference type="NCBI Taxonomy" id="1358"/>
    <lineage>
        <taxon>Bacteria</taxon>
        <taxon>Bacillati</taxon>
        <taxon>Bacillota</taxon>
        <taxon>Bacilli</taxon>
        <taxon>Lactobacillales</taxon>
        <taxon>Streptococcaceae</taxon>
        <taxon>Lactococcus</taxon>
    </lineage>
</organism>
<reference evidence="1" key="1">
    <citation type="submission" date="2018-01" db="EMBL/GenBank/DDBJ databases">
        <authorList>
            <person name="Gaut B.S."/>
            <person name="Morton B.R."/>
            <person name="Clegg M.T."/>
            <person name="Duvall M.R."/>
        </authorList>
    </citation>
    <scope>NUCLEOTIDE SEQUENCE</scope>
    <source>
        <strain evidence="1">Lactococcus lactis</strain>
    </source>
</reference>
<dbReference type="AlphaFoldDB" id="A0A2X0Q1Y6"/>
<gene>
    <name evidence="1" type="ORF">AMHIJAGA_02943</name>
</gene>
<dbReference type="EMBL" id="OGTW02000132">
    <property type="protein sequence ID" value="SPS12977.1"/>
    <property type="molecule type" value="Genomic_DNA"/>
</dbReference>
<evidence type="ECO:0000313" key="2">
    <source>
        <dbReference type="EMBL" id="SPS12977.1"/>
    </source>
</evidence>
<evidence type="ECO:0000313" key="1">
    <source>
        <dbReference type="EMBL" id="SPB29357.1"/>
    </source>
</evidence>
<reference evidence="2" key="2">
    <citation type="submission" date="2018-05" db="EMBL/GenBank/DDBJ databases">
        <authorList>
            <person name="Lanie J.A."/>
            <person name="Ng W.-L."/>
            <person name="Kazmierczak K.M."/>
            <person name="Andrzejewski T.M."/>
            <person name="Davidsen T.M."/>
            <person name="Wayne K.J."/>
            <person name="Tettelin H."/>
            <person name="Glass J.I."/>
            <person name="Rusch D."/>
            <person name="Podicherti R."/>
            <person name="Tsui H.-C.T."/>
            <person name="Winkler M.E."/>
        </authorList>
    </citation>
    <scope>NUCLEOTIDE SEQUENCE</scope>
    <source>
        <strain evidence="2">Lactococcus lactis</strain>
    </source>
</reference>
<accession>A0A2X0Q1Y6</accession>
<dbReference type="Proteomes" id="UP000279235">
    <property type="component" value="Unassembled WGS sequence"/>
</dbReference>
<name>A0A2X0Q1Y6_9LACT</name>
<reference evidence="3" key="3">
    <citation type="submission" date="2018-05" db="EMBL/GenBank/DDBJ databases">
        <authorList>
            <person name="Duru I."/>
        </authorList>
    </citation>
    <scope>NUCLEOTIDE SEQUENCE [LARGE SCALE GENOMIC DNA]</scope>
</reference>
<proteinExistence type="predicted"/>
<evidence type="ECO:0000313" key="3">
    <source>
        <dbReference type="Proteomes" id="UP000279235"/>
    </source>
</evidence>
<sequence length="38" mass="4268">MKKEEKNDVKAGAKVKLVNKVKFGEHNRPNTCYCLSGC</sequence>